<name>A0AAU7B3T4_9ACTN</name>
<accession>A0AAU7B3T4</accession>
<sequence length="556" mass="61195">MQEEVNTVHEVKLLANAVAGRAVDLVATDGARAWTDGHTIFLTEASERDRRGMVVAQAALIAAESFEPQIVRRLTARRRVRLRYLTLEVLRAIELLEDLAPPAVKRRVREAYSTAAPRSAGESLARASSNEPVPEAPLWMGTIKPSRILRAGPSVPETLPFVVRIAPVDEELDEDHGSGTSRMRDFLSTIGLRPPAPDTGKTLVAAGQRGAGRAGGEMVAAGRPVARSRTTRLALDSLAHMPAMLQPPGGGHRYPEWDWRQGAHRKDWCVVREHDPRSRELVAVNRSDDPRLRRELARLGLADERRRGQPDGDSLDLTALVDHVVDTSTGSSDEARVYEARTRTSHDLGVVVLLDVTGSTADSGEGAKVFDAQREVAARLIDALDELGDRVAGYGFHGWGRSGVRFARIKRFDDRFDRAAQQRLASLEPGGFTRLGAAIRHASHLLVEGSGTVNRLLVVVGDGRPYDDDYEHRYAQEDSRRALSESVLQGVACSCVSVKTDTDDEILERVWGHVPYLRLEQVADLHREVVPLFRRSLRQAASAGKDGRSTLRPHHQ</sequence>
<dbReference type="EMBL" id="CP114014">
    <property type="protein sequence ID" value="XAY08527.1"/>
    <property type="molecule type" value="Genomic_DNA"/>
</dbReference>
<dbReference type="InterPro" id="IPR051928">
    <property type="entry name" value="NorD/CobT"/>
</dbReference>
<proteinExistence type="predicted"/>
<evidence type="ECO:0000259" key="2">
    <source>
        <dbReference type="PROSITE" id="PS50234"/>
    </source>
</evidence>
<dbReference type="AlphaFoldDB" id="A0AAU7B3T4"/>
<dbReference type="PANTHER" id="PTHR41248">
    <property type="entry name" value="NORD PROTEIN"/>
    <property type="match status" value="1"/>
</dbReference>
<dbReference type="InterPro" id="IPR036465">
    <property type="entry name" value="vWFA_dom_sf"/>
</dbReference>
<protein>
    <recommendedName>
        <fullName evidence="2">VWFA domain-containing protein</fullName>
    </recommendedName>
</protein>
<feature type="region of interest" description="Disordered" evidence="1">
    <location>
        <begin position="115"/>
        <end position="135"/>
    </location>
</feature>
<gene>
    <name evidence="3" type="ORF">DSM112329_05428</name>
</gene>
<dbReference type="InterPro" id="IPR002035">
    <property type="entry name" value="VWF_A"/>
</dbReference>
<dbReference type="SMART" id="SM00327">
    <property type="entry name" value="VWA"/>
    <property type="match status" value="1"/>
</dbReference>
<dbReference type="PANTHER" id="PTHR41248:SF1">
    <property type="entry name" value="NORD PROTEIN"/>
    <property type="match status" value="1"/>
</dbReference>
<dbReference type="RefSeq" id="WP_354699705.1">
    <property type="nucleotide sequence ID" value="NZ_CP114014.1"/>
</dbReference>
<reference evidence="3" key="1">
    <citation type="submission" date="2022-12" db="EMBL/GenBank/DDBJ databases">
        <title>Paraconexibacter alkalitolerans sp. nov. and Baekduia alba sp. nov., isolated from soil and emended description of the genera Paraconexibacter (Chun et al., 2020) and Baekduia (An et al., 2020).</title>
        <authorList>
            <person name="Vieira S."/>
            <person name="Huber K.J."/>
            <person name="Geppert A."/>
            <person name="Wolf J."/>
            <person name="Neumann-Schaal M."/>
            <person name="Muesken M."/>
            <person name="Overmann J."/>
        </authorList>
    </citation>
    <scope>NUCLEOTIDE SEQUENCE</scope>
    <source>
        <strain evidence="3">AEG42_29</strain>
    </source>
</reference>
<dbReference type="Gene3D" id="3.40.50.410">
    <property type="entry name" value="von Willebrand factor, type A domain"/>
    <property type="match status" value="1"/>
</dbReference>
<feature type="domain" description="VWFA" evidence="2">
    <location>
        <begin position="349"/>
        <end position="537"/>
    </location>
</feature>
<evidence type="ECO:0000313" key="3">
    <source>
        <dbReference type="EMBL" id="XAY08527.1"/>
    </source>
</evidence>
<dbReference type="KEGG" id="parq:DSM112329_05428"/>
<dbReference type="SUPFAM" id="SSF53300">
    <property type="entry name" value="vWA-like"/>
    <property type="match status" value="1"/>
</dbReference>
<dbReference type="Pfam" id="PF00092">
    <property type="entry name" value="VWA"/>
    <property type="match status" value="1"/>
</dbReference>
<organism evidence="3">
    <name type="scientific">Paraconexibacter sp. AEG42_29</name>
    <dbReference type="NCBI Taxonomy" id="2997339"/>
    <lineage>
        <taxon>Bacteria</taxon>
        <taxon>Bacillati</taxon>
        <taxon>Actinomycetota</taxon>
        <taxon>Thermoleophilia</taxon>
        <taxon>Solirubrobacterales</taxon>
        <taxon>Paraconexibacteraceae</taxon>
        <taxon>Paraconexibacter</taxon>
    </lineage>
</organism>
<dbReference type="PROSITE" id="PS50234">
    <property type="entry name" value="VWFA"/>
    <property type="match status" value="1"/>
</dbReference>
<evidence type="ECO:0000256" key="1">
    <source>
        <dbReference type="SAM" id="MobiDB-lite"/>
    </source>
</evidence>